<comment type="catalytic activity">
    <reaction evidence="10">
        <text>a very-long-chain acyl-CoA + malonyl-CoA + H(+) = a very-long-chain 3-oxoacyl-CoA + CO2 + CoA</text>
        <dbReference type="Rhea" id="RHEA:32727"/>
        <dbReference type="ChEBI" id="CHEBI:15378"/>
        <dbReference type="ChEBI" id="CHEBI:16526"/>
        <dbReference type="ChEBI" id="CHEBI:57287"/>
        <dbReference type="ChEBI" id="CHEBI:57384"/>
        <dbReference type="ChEBI" id="CHEBI:90725"/>
        <dbReference type="ChEBI" id="CHEBI:90736"/>
        <dbReference type="EC" id="2.3.1.199"/>
    </reaction>
</comment>
<dbReference type="GO" id="GO:0019367">
    <property type="term" value="P:fatty acid elongation, saturated fatty acid"/>
    <property type="evidence" value="ECO:0007669"/>
    <property type="project" value="TreeGrafter"/>
</dbReference>
<keyword evidence="2 10" id="KW-0444">Lipid biosynthesis</keyword>
<dbReference type="PANTHER" id="PTHR11157:SF116">
    <property type="entry name" value="ELONGATION OF VERY LONG CHAIN FATTY ACIDS PROTEIN-RELATED"/>
    <property type="match status" value="1"/>
</dbReference>
<feature type="transmembrane region" description="Helical" evidence="10">
    <location>
        <begin position="103"/>
        <end position="124"/>
    </location>
</feature>
<dbReference type="GeneID" id="117575219"/>
<evidence type="ECO:0000256" key="1">
    <source>
        <dbReference type="ARBA" id="ARBA00004141"/>
    </source>
</evidence>
<dbReference type="GO" id="GO:0034626">
    <property type="term" value="P:fatty acid elongation, polyunsaturated fatty acid"/>
    <property type="evidence" value="ECO:0007669"/>
    <property type="project" value="TreeGrafter"/>
</dbReference>
<accession>A0A6P8XFR2</accession>
<protein>
    <recommendedName>
        <fullName evidence="10">Elongation of very long chain fatty acids protein</fullName>
        <ecNumber evidence="10">2.3.1.199</ecNumber>
    </recommendedName>
    <alternativeName>
        <fullName evidence="10">Very-long-chain 3-oxoacyl-CoA synthase</fullName>
    </alternativeName>
</protein>
<evidence type="ECO:0000256" key="6">
    <source>
        <dbReference type="ARBA" id="ARBA00022989"/>
    </source>
</evidence>
<evidence type="ECO:0000256" key="8">
    <source>
        <dbReference type="ARBA" id="ARBA00023136"/>
    </source>
</evidence>
<dbReference type="InterPro" id="IPR002076">
    <property type="entry name" value="ELO_fam"/>
</dbReference>
<keyword evidence="11" id="KW-1185">Reference proteome</keyword>
<keyword evidence="8 10" id="KW-0472">Membrane</keyword>
<sequence>MLEILHKPHVDPVKYPLLDGYWPLTILLISYLLFVLKLGKLLMANRQPYNLGTVLKVYNIFQVIYNTALFIAISYYIFWERLYNFKCLSVLPLDHSHKNAERIISYAYFINKIIDLLDTIFIVLRKSYRQITVLHLVHHVYMVAASYVCIRFNGYGGHPLFVGYLNLLVHSVMYSYYYLASVYPSIKQSTWKEYMTIMQMIQFVMIFVHNIVTFMQPNCDVSPYMMSLVFVMTLVMLAMFTNFYIHSYVMAKDQRQEVFDYVKLKEKETKSNKKD</sequence>
<evidence type="ECO:0000313" key="11">
    <source>
        <dbReference type="Proteomes" id="UP000515160"/>
    </source>
</evidence>
<organism evidence="11 12">
    <name type="scientific">Drosophila albomicans</name>
    <name type="common">Fruit fly</name>
    <dbReference type="NCBI Taxonomy" id="7291"/>
    <lineage>
        <taxon>Eukaryota</taxon>
        <taxon>Metazoa</taxon>
        <taxon>Ecdysozoa</taxon>
        <taxon>Arthropoda</taxon>
        <taxon>Hexapoda</taxon>
        <taxon>Insecta</taxon>
        <taxon>Pterygota</taxon>
        <taxon>Neoptera</taxon>
        <taxon>Endopterygota</taxon>
        <taxon>Diptera</taxon>
        <taxon>Brachycera</taxon>
        <taxon>Muscomorpha</taxon>
        <taxon>Ephydroidea</taxon>
        <taxon>Drosophilidae</taxon>
        <taxon>Drosophila</taxon>
    </lineage>
</organism>
<dbReference type="GO" id="GO:0042761">
    <property type="term" value="P:very long-chain fatty acid biosynthetic process"/>
    <property type="evidence" value="ECO:0007669"/>
    <property type="project" value="TreeGrafter"/>
</dbReference>
<gene>
    <name evidence="12" type="primary">LOC117575219</name>
</gene>
<dbReference type="GO" id="GO:0005789">
    <property type="term" value="C:endoplasmic reticulum membrane"/>
    <property type="evidence" value="ECO:0007669"/>
    <property type="project" value="TreeGrafter"/>
</dbReference>
<dbReference type="AlphaFoldDB" id="A0A6P8XFR2"/>
<evidence type="ECO:0000313" key="12">
    <source>
        <dbReference type="RefSeq" id="XP_034115236.2"/>
    </source>
</evidence>
<dbReference type="GO" id="GO:0009922">
    <property type="term" value="F:fatty acid elongase activity"/>
    <property type="evidence" value="ECO:0007669"/>
    <property type="project" value="UniProtKB-EC"/>
</dbReference>
<comment type="similarity">
    <text evidence="10">Belongs to the ELO family.</text>
</comment>
<dbReference type="Proteomes" id="UP000515160">
    <property type="component" value="Chromosome 2R"/>
</dbReference>
<keyword evidence="7 10" id="KW-0443">Lipid metabolism</keyword>
<feature type="transmembrane region" description="Helical" evidence="10">
    <location>
        <begin position="224"/>
        <end position="245"/>
    </location>
</feature>
<dbReference type="PANTHER" id="PTHR11157">
    <property type="entry name" value="FATTY ACID ACYL TRANSFERASE-RELATED"/>
    <property type="match status" value="1"/>
</dbReference>
<keyword evidence="5 10" id="KW-0276">Fatty acid metabolism</keyword>
<feature type="transmembrane region" description="Helical" evidence="10">
    <location>
        <begin position="57"/>
        <end position="78"/>
    </location>
</feature>
<evidence type="ECO:0000256" key="7">
    <source>
        <dbReference type="ARBA" id="ARBA00023098"/>
    </source>
</evidence>
<keyword evidence="9 10" id="KW-0275">Fatty acid biosynthesis</keyword>
<evidence type="ECO:0000256" key="3">
    <source>
        <dbReference type="ARBA" id="ARBA00022679"/>
    </source>
</evidence>
<proteinExistence type="inferred from homology"/>
<comment type="subcellular location">
    <subcellularLocation>
        <location evidence="1">Membrane</location>
        <topology evidence="1">Multi-pass membrane protein</topology>
    </subcellularLocation>
</comment>
<keyword evidence="4 10" id="KW-0812">Transmembrane</keyword>
<dbReference type="GO" id="GO:0030148">
    <property type="term" value="P:sphingolipid biosynthetic process"/>
    <property type="evidence" value="ECO:0007669"/>
    <property type="project" value="TreeGrafter"/>
</dbReference>
<feature type="transmembrane region" description="Helical" evidence="10">
    <location>
        <begin position="191"/>
        <end position="212"/>
    </location>
</feature>
<keyword evidence="6 10" id="KW-1133">Transmembrane helix</keyword>
<feature type="transmembrane region" description="Helical" evidence="10">
    <location>
        <begin position="161"/>
        <end position="179"/>
    </location>
</feature>
<evidence type="ECO:0000256" key="10">
    <source>
        <dbReference type="RuleBase" id="RU361115"/>
    </source>
</evidence>
<reference evidence="12" key="1">
    <citation type="submission" date="2025-08" db="UniProtKB">
        <authorList>
            <consortium name="RefSeq"/>
        </authorList>
    </citation>
    <scope>IDENTIFICATION</scope>
    <source>
        <strain evidence="12">15112-1751.03</strain>
        <tissue evidence="12">Whole Adult</tissue>
    </source>
</reference>
<name>A0A6P8XFR2_DROAB</name>
<dbReference type="EC" id="2.3.1.199" evidence="10"/>
<evidence type="ECO:0000256" key="2">
    <source>
        <dbReference type="ARBA" id="ARBA00022516"/>
    </source>
</evidence>
<dbReference type="RefSeq" id="XP_034115236.2">
    <property type="nucleotide sequence ID" value="XM_034259345.2"/>
</dbReference>
<evidence type="ECO:0000256" key="4">
    <source>
        <dbReference type="ARBA" id="ARBA00022692"/>
    </source>
</evidence>
<evidence type="ECO:0000256" key="9">
    <source>
        <dbReference type="ARBA" id="ARBA00023160"/>
    </source>
</evidence>
<dbReference type="GO" id="GO:0034625">
    <property type="term" value="P:fatty acid elongation, monounsaturated fatty acid"/>
    <property type="evidence" value="ECO:0007669"/>
    <property type="project" value="TreeGrafter"/>
</dbReference>
<feature type="transmembrane region" description="Helical" evidence="10">
    <location>
        <begin position="20"/>
        <end position="36"/>
    </location>
</feature>
<feature type="transmembrane region" description="Helical" evidence="10">
    <location>
        <begin position="136"/>
        <end position="155"/>
    </location>
</feature>
<dbReference type="OrthoDB" id="434092at2759"/>
<evidence type="ECO:0000256" key="5">
    <source>
        <dbReference type="ARBA" id="ARBA00022832"/>
    </source>
</evidence>
<keyword evidence="3 10" id="KW-0808">Transferase</keyword>
<dbReference type="Pfam" id="PF01151">
    <property type="entry name" value="ELO"/>
    <property type="match status" value="1"/>
</dbReference>